<keyword evidence="7 8" id="KW-0472">Membrane</keyword>
<dbReference type="RefSeq" id="WP_109679733.1">
    <property type="nucleotide sequence ID" value="NZ_CP086615.1"/>
</dbReference>
<evidence type="ECO:0000256" key="6">
    <source>
        <dbReference type="ARBA" id="ARBA00022989"/>
    </source>
</evidence>
<evidence type="ECO:0000256" key="3">
    <source>
        <dbReference type="ARBA" id="ARBA00022448"/>
    </source>
</evidence>
<sequence>MPELGWAPELLLLMLLVGVAAGWLDSIAGGGGLIALPALLLTGVGPLEALGTNKLQSCVGAGVAATNYTRRGWVDLHWARWLIVASFTGAAAGTWLVQRVDTRFIEWVLPALLGGVALYFLLSPRLGDLESRPRLGRFGYGLTAAPGIGFYDGFFGPGTGSFFTASAVALLGASATRAVALTKLLNFASNVAALTLFLAGGHVVWALGLAMLAGQAIGAWLGSSLAIRHGVGLIRPLVVLVSVTLMLRLLWQQWGG</sequence>
<organism evidence="9 10">
    <name type="scientific">Sediminicurvatus halobius</name>
    <dbReference type="NCBI Taxonomy" id="2182432"/>
    <lineage>
        <taxon>Bacteria</taxon>
        <taxon>Pseudomonadati</taxon>
        <taxon>Pseudomonadota</taxon>
        <taxon>Gammaproteobacteria</taxon>
        <taxon>Chromatiales</taxon>
        <taxon>Ectothiorhodospiraceae</taxon>
        <taxon>Sediminicurvatus</taxon>
    </lineage>
</organism>
<accession>A0A2U2MXX4</accession>
<evidence type="ECO:0000256" key="8">
    <source>
        <dbReference type="RuleBase" id="RU363041"/>
    </source>
</evidence>
<protein>
    <recommendedName>
        <fullName evidence="8">Probable membrane transporter protein</fullName>
    </recommendedName>
</protein>
<comment type="subcellular location">
    <subcellularLocation>
        <location evidence="1 8">Cell membrane</location>
        <topology evidence="1 8">Multi-pass membrane protein</topology>
    </subcellularLocation>
</comment>
<keyword evidence="3" id="KW-0813">Transport</keyword>
<gene>
    <name evidence="9" type="ORF">DEM34_15450</name>
</gene>
<dbReference type="GO" id="GO:0005886">
    <property type="term" value="C:plasma membrane"/>
    <property type="evidence" value="ECO:0007669"/>
    <property type="project" value="UniProtKB-SubCell"/>
</dbReference>
<feature type="transmembrane region" description="Helical" evidence="8">
    <location>
        <begin position="160"/>
        <end position="179"/>
    </location>
</feature>
<dbReference type="EMBL" id="QFFI01000029">
    <property type="protein sequence ID" value="PWG61668.1"/>
    <property type="molecule type" value="Genomic_DNA"/>
</dbReference>
<dbReference type="InterPro" id="IPR052017">
    <property type="entry name" value="TSUP"/>
</dbReference>
<reference evidence="9 10" key="1">
    <citation type="submission" date="2018-05" db="EMBL/GenBank/DDBJ databases">
        <title>Spiribacter halobius sp. nov., a moderately halophilic bacterium isolated from marine solar saltern.</title>
        <authorList>
            <person name="Zheng W.-S."/>
            <person name="Lu D.-C."/>
            <person name="Du Z.-J."/>
        </authorList>
    </citation>
    <scope>NUCLEOTIDE SEQUENCE [LARGE SCALE GENOMIC DNA]</scope>
    <source>
        <strain evidence="9 10">E85</strain>
    </source>
</reference>
<dbReference type="Pfam" id="PF01925">
    <property type="entry name" value="TauE"/>
    <property type="match status" value="1"/>
</dbReference>
<evidence type="ECO:0000313" key="9">
    <source>
        <dbReference type="EMBL" id="PWG61668.1"/>
    </source>
</evidence>
<evidence type="ECO:0000313" key="10">
    <source>
        <dbReference type="Proteomes" id="UP000245474"/>
    </source>
</evidence>
<dbReference type="AlphaFoldDB" id="A0A2U2MXX4"/>
<comment type="similarity">
    <text evidence="2 8">Belongs to the 4-toluene sulfonate uptake permease (TSUP) (TC 2.A.102) family.</text>
</comment>
<evidence type="ECO:0000256" key="1">
    <source>
        <dbReference type="ARBA" id="ARBA00004651"/>
    </source>
</evidence>
<dbReference type="InterPro" id="IPR002781">
    <property type="entry name" value="TM_pro_TauE-like"/>
</dbReference>
<name>A0A2U2MXX4_9GAMM</name>
<evidence type="ECO:0000256" key="2">
    <source>
        <dbReference type="ARBA" id="ARBA00009142"/>
    </source>
</evidence>
<keyword evidence="4 8" id="KW-1003">Cell membrane</keyword>
<evidence type="ECO:0000256" key="4">
    <source>
        <dbReference type="ARBA" id="ARBA00022475"/>
    </source>
</evidence>
<evidence type="ECO:0000256" key="5">
    <source>
        <dbReference type="ARBA" id="ARBA00022692"/>
    </source>
</evidence>
<feature type="transmembrane region" description="Helical" evidence="8">
    <location>
        <begin position="12"/>
        <end position="40"/>
    </location>
</feature>
<keyword evidence="10" id="KW-1185">Reference proteome</keyword>
<evidence type="ECO:0000256" key="7">
    <source>
        <dbReference type="ARBA" id="ARBA00023136"/>
    </source>
</evidence>
<keyword evidence="5 8" id="KW-0812">Transmembrane</keyword>
<dbReference type="Proteomes" id="UP000245474">
    <property type="component" value="Unassembled WGS sequence"/>
</dbReference>
<proteinExistence type="inferred from homology"/>
<dbReference type="PANTHER" id="PTHR30269:SF0">
    <property type="entry name" value="MEMBRANE TRANSPORTER PROTEIN YFCA-RELATED"/>
    <property type="match status" value="1"/>
</dbReference>
<dbReference type="PANTHER" id="PTHR30269">
    <property type="entry name" value="TRANSMEMBRANE PROTEIN YFCA"/>
    <property type="match status" value="1"/>
</dbReference>
<feature type="transmembrane region" description="Helical" evidence="8">
    <location>
        <begin position="78"/>
        <end position="97"/>
    </location>
</feature>
<feature type="transmembrane region" description="Helical" evidence="8">
    <location>
        <begin position="191"/>
        <end position="213"/>
    </location>
</feature>
<dbReference type="OrthoDB" id="8559109at2"/>
<feature type="transmembrane region" description="Helical" evidence="8">
    <location>
        <begin position="104"/>
        <end position="122"/>
    </location>
</feature>
<comment type="caution">
    <text evidence="9">The sequence shown here is derived from an EMBL/GenBank/DDBJ whole genome shotgun (WGS) entry which is preliminary data.</text>
</comment>
<feature type="transmembrane region" description="Helical" evidence="8">
    <location>
        <begin position="233"/>
        <end position="251"/>
    </location>
</feature>
<keyword evidence="6 8" id="KW-1133">Transmembrane helix</keyword>